<sequence length="101" mass="11293">MCTCGPSTTWRGDVSCFVHVFHSKNVEILRRRSVQQQHGTDYPHTLFCVTGPDPAFTTKSLLPSLVQKYQHKSSLLFSSLLFACPSLSLSPPLFHSLTPPF</sequence>
<gene>
    <name evidence="1" type="ORF">TVY486_0706600</name>
</gene>
<protein>
    <submittedName>
        <fullName evidence="1">Uncharacterized protein</fullName>
    </submittedName>
</protein>
<dbReference type="AlphaFoldDB" id="G0TZE2"/>
<proteinExistence type="predicted"/>
<accession>G0TZE2</accession>
<reference evidence="1" key="1">
    <citation type="journal article" date="2012" name="Proc. Natl. Acad. Sci. U.S.A.">
        <title>Antigenic diversity is generated by distinct evolutionary mechanisms in African trypanosome species.</title>
        <authorList>
            <person name="Jackson A.P."/>
            <person name="Berry A."/>
            <person name="Aslett M."/>
            <person name="Allison H.C."/>
            <person name="Burton P."/>
            <person name="Vavrova-Anderson J."/>
            <person name="Brown R."/>
            <person name="Browne H."/>
            <person name="Corton N."/>
            <person name="Hauser H."/>
            <person name="Gamble J."/>
            <person name="Gilderthorp R."/>
            <person name="Marcello L."/>
            <person name="McQuillan J."/>
            <person name="Otto T.D."/>
            <person name="Quail M.A."/>
            <person name="Sanders M.J."/>
            <person name="van Tonder A."/>
            <person name="Ginger M.L."/>
            <person name="Field M.C."/>
            <person name="Barry J.D."/>
            <person name="Hertz-Fowler C."/>
            <person name="Berriman M."/>
        </authorList>
    </citation>
    <scope>NUCLEOTIDE SEQUENCE</scope>
    <source>
        <strain evidence="1">Y486</strain>
    </source>
</reference>
<name>G0TZE2_TRYVY</name>
<organism evidence="1">
    <name type="scientific">Trypanosoma vivax (strain Y486)</name>
    <dbReference type="NCBI Taxonomy" id="1055687"/>
    <lineage>
        <taxon>Eukaryota</taxon>
        <taxon>Discoba</taxon>
        <taxon>Euglenozoa</taxon>
        <taxon>Kinetoplastea</taxon>
        <taxon>Metakinetoplastina</taxon>
        <taxon>Trypanosomatida</taxon>
        <taxon>Trypanosomatidae</taxon>
        <taxon>Trypanosoma</taxon>
        <taxon>Duttonella</taxon>
    </lineage>
</organism>
<evidence type="ECO:0000313" key="1">
    <source>
        <dbReference type="EMBL" id="CCC49345.1"/>
    </source>
</evidence>
<dbReference type="EMBL" id="HE573023">
    <property type="protein sequence ID" value="CCC49345.1"/>
    <property type="molecule type" value="Genomic_DNA"/>
</dbReference>